<dbReference type="SUPFAM" id="SSF53335">
    <property type="entry name" value="S-adenosyl-L-methionine-dependent methyltransferases"/>
    <property type="match status" value="1"/>
</dbReference>
<dbReference type="EMBL" id="CAJMWW010000668">
    <property type="protein sequence ID" value="CAE6482527.1"/>
    <property type="molecule type" value="Genomic_DNA"/>
</dbReference>
<dbReference type="Proteomes" id="UP000663841">
    <property type="component" value="Unassembled WGS sequence"/>
</dbReference>
<dbReference type="InterPro" id="IPR019410">
    <property type="entry name" value="Methyltransf_16"/>
</dbReference>
<organism evidence="2 3">
    <name type="scientific">Rhizoctonia solani</name>
    <dbReference type="NCBI Taxonomy" id="456999"/>
    <lineage>
        <taxon>Eukaryota</taxon>
        <taxon>Fungi</taxon>
        <taxon>Dikarya</taxon>
        <taxon>Basidiomycota</taxon>
        <taxon>Agaricomycotina</taxon>
        <taxon>Agaricomycetes</taxon>
        <taxon>Cantharellales</taxon>
        <taxon>Ceratobasidiaceae</taxon>
        <taxon>Rhizoctonia</taxon>
    </lineage>
</organism>
<feature type="compositionally biased region" description="Low complexity" evidence="1">
    <location>
        <begin position="358"/>
        <end position="384"/>
    </location>
</feature>
<feature type="compositionally biased region" description="Polar residues" evidence="1">
    <location>
        <begin position="304"/>
        <end position="315"/>
    </location>
</feature>
<name>A0A8H3CK06_9AGAM</name>
<dbReference type="AlphaFoldDB" id="A0A8H3CK06"/>
<comment type="caution">
    <text evidence="2">The sequence shown here is derived from an EMBL/GenBank/DDBJ whole genome shotgun (WGS) entry which is preliminary data.</text>
</comment>
<evidence type="ECO:0000313" key="3">
    <source>
        <dbReference type="Proteomes" id="UP000663841"/>
    </source>
</evidence>
<evidence type="ECO:0000313" key="2">
    <source>
        <dbReference type="EMBL" id="CAE6482527.1"/>
    </source>
</evidence>
<sequence>MEAPTSFLPPLKHLDDYNGPQIHNILTRLVTIYLPKVRGTTLIDEDAEPFQSDDFERSYAIRWLTGFIARGEEWSELYTDDEDSGGGAPAANSDSSIGRFQTEFLDDTYVARTTAFDRAAALLGACAGTSASGVISRELKFATSSVPFTGGSTHLDEPNSDSSTITILLRDESISAGDHTAVGLQTWGSACILAERIARDPSSFGLPDTSPDSSSRSKGASVLELGAGTGLLSLLAGKLVERAGAVTGNGDSKYTIIATDYHPAVLANLQANVQGNFPDSSAESDSLVDVRLLDWSLYLTGKPTTDLSRAPSTVPTPAVGTPVSVSGQNVTAIKTSVTPPSAPGASISDLAMSPPIQTPSFSIASSASTPTTSHSPQTPQTPRTARSPPPNLARAVFSRLIARGLKFEMPGGPPGIDQNFEPSKKSDFCLDSLNLQDDISAHGLGTVPITINFDCSVASDPDVPVIENVEVIDITNSSPTQVSNPALSLGASKPELLCANLQDRAIVSSTDYVGNNNLNPCLDEIDTLCSDSRELVFNTGEYRRSASLPPIPDTHAVPIGDTERLECFEAPNKILCLGNDSTSGDSAVGIEVSPFKIAERTDGPMHDRSLGQRQAPHRASSITATAYPLGELRTLSAIDYESKTDIAEKSYPKIAHGNNDNDDRSNFMSSDGTSDVGRTSYCQASRTPVDPPFDQPFDVIFGADVVYELSHITLVRGVVERLLRKPSYKPGARPAYFHLIMPLRPTHADEANSVDMAFPRAEDIVSKGAGEDEVLAIVKTETYARSAGVGRADEVQYVHYCVGWV</sequence>
<dbReference type="InterPro" id="IPR029063">
    <property type="entry name" value="SAM-dependent_MTases_sf"/>
</dbReference>
<dbReference type="GO" id="GO:0008757">
    <property type="term" value="F:S-adenosylmethionine-dependent methyltransferase activity"/>
    <property type="evidence" value="ECO:0007669"/>
    <property type="project" value="UniProtKB-ARBA"/>
</dbReference>
<gene>
    <name evidence="2" type="ORF">RDB_LOCUS212747</name>
</gene>
<feature type="region of interest" description="Disordered" evidence="1">
    <location>
        <begin position="651"/>
        <end position="683"/>
    </location>
</feature>
<feature type="compositionally biased region" description="Polar residues" evidence="1">
    <location>
        <begin position="666"/>
        <end position="683"/>
    </location>
</feature>
<dbReference type="PANTHER" id="PTHR14614:SF142">
    <property type="entry name" value="FAM86 N-TERMINAL DOMAIN-CONTAINING PROTEIN"/>
    <property type="match status" value="1"/>
</dbReference>
<dbReference type="Gene3D" id="3.40.50.150">
    <property type="entry name" value="Vaccinia Virus protein VP39"/>
    <property type="match status" value="1"/>
</dbReference>
<proteinExistence type="predicted"/>
<accession>A0A8H3CK06</accession>
<evidence type="ECO:0000256" key="1">
    <source>
        <dbReference type="SAM" id="MobiDB-lite"/>
    </source>
</evidence>
<reference evidence="2" key="1">
    <citation type="submission" date="2021-01" db="EMBL/GenBank/DDBJ databases">
        <authorList>
            <person name="Kaushik A."/>
        </authorList>
    </citation>
    <scope>NUCLEOTIDE SEQUENCE</scope>
    <source>
        <strain evidence="2">AG3-T5</strain>
    </source>
</reference>
<feature type="region of interest" description="Disordered" evidence="1">
    <location>
        <begin position="304"/>
        <end position="324"/>
    </location>
</feature>
<protein>
    <submittedName>
        <fullName evidence="2">Uncharacterized protein</fullName>
    </submittedName>
</protein>
<dbReference type="PANTHER" id="PTHR14614">
    <property type="entry name" value="HEPATOCELLULAR CARCINOMA-ASSOCIATED ANTIGEN"/>
    <property type="match status" value="1"/>
</dbReference>
<feature type="region of interest" description="Disordered" evidence="1">
    <location>
        <begin position="358"/>
        <end position="390"/>
    </location>
</feature>
<dbReference type="Pfam" id="PF10294">
    <property type="entry name" value="Methyltransf_16"/>
    <property type="match status" value="1"/>
</dbReference>